<keyword evidence="2" id="KW-1185">Reference proteome</keyword>
<gene>
    <name evidence="1" type="ORF">GPLA_2137</name>
</gene>
<protein>
    <submittedName>
        <fullName evidence="1">Uncharacterized protein</fullName>
    </submittedName>
</protein>
<evidence type="ECO:0000313" key="1">
    <source>
        <dbReference type="EMBL" id="GAC33042.1"/>
    </source>
</evidence>
<reference evidence="2" key="1">
    <citation type="journal article" date="2014" name="Environ. Microbiol.">
        <title>Comparative genomics of the marine bacterial genus Glaciecola reveals the high degree of genomic diversity and genomic characteristic for cold adaptation.</title>
        <authorList>
            <person name="Qin Q.L."/>
            <person name="Xie B.B."/>
            <person name="Yu Y."/>
            <person name="Shu Y.L."/>
            <person name="Rong J.C."/>
            <person name="Zhang Y.J."/>
            <person name="Zhao D.L."/>
            <person name="Chen X.L."/>
            <person name="Zhang X.Y."/>
            <person name="Chen B."/>
            <person name="Zhou B.C."/>
            <person name="Zhang Y.Z."/>
        </authorList>
    </citation>
    <scope>NUCLEOTIDE SEQUENCE [LARGE SCALE GENOMIC DNA]</scope>
    <source>
        <strain evidence="2">LMG 21857</strain>
    </source>
</reference>
<dbReference type="EMBL" id="BAER01000046">
    <property type="protein sequence ID" value="GAC33042.1"/>
    <property type="molecule type" value="Genomic_DNA"/>
</dbReference>
<proteinExistence type="predicted"/>
<organism evidence="1 2">
    <name type="scientific">Paraglaciecola polaris LMG 21857</name>
    <dbReference type="NCBI Taxonomy" id="1129793"/>
    <lineage>
        <taxon>Bacteria</taxon>
        <taxon>Pseudomonadati</taxon>
        <taxon>Pseudomonadota</taxon>
        <taxon>Gammaproteobacteria</taxon>
        <taxon>Alteromonadales</taxon>
        <taxon>Alteromonadaceae</taxon>
        <taxon>Paraglaciecola</taxon>
    </lineage>
</organism>
<name>K6ZRW1_9ALTE</name>
<dbReference type="AlphaFoldDB" id="K6ZRW1"/>
<evidence type="ECO:0000313" key="2">
    <source>
        <dbReference type="Proteomes" id="UP000006322"/>
    </source>
</evidence>
<comment type="caution">
    <text evidence="1">The sequence shown here is derived from an EMBL/GenBank/DDBJ whole genome shotgun (WGS) entry which is preliminary data.</text>
</comment>
<sequence length="38" mass="4408">MRVKSQLIAAFFYEFRCTGLVVKIVPMGLSFADWAWII</sequence>
<accession>K6ZRW1</accession>
<dbReference type="Proteomes" id="UP000006322">
    <property type="component" value="Unassembled WGS sequence"/>
</dbReference>
<dbReference type="STRING" id="1129793.GPLA_2137"/>